<reference evidence="1" key="1">
    <citation type="submission" date="2015-06" db="EMBL/GenBank/DDBJ databases">
        <authorList>
            <person name="Liu B."/>
            <person name="Wang J."/>
            <person name="Zhu Y."/>
            <person name="Liu G."/>
            <person name="Chen Q."/>
            <person name="Zheng C."/>
            <person name="Che J."/>
            <person name="Ge C."/>
            <person name="Shi H."/>
            <person name="Pan Z."/>
            <person name="Liu X."/>
        </authorList>
    </citation>
    <scope>NUCLEOTIDE SEQUENCE [LARGE SCALE GENOMIC DNA]</scope>
    <source>
        <strain evidence="1">DSM 16346</strain>
    </source>
</reference>
<dbReference type="Pfam" id="PF07729">
    <property type="entry name" value="FCD"/>
    <property type="match status" value="1"/>
</dbReference>
<evidence type="ECO:0000313" key="2">
    <source>
        <dbReference type="Proteomes" id="UP000035996"/>
    </source>
</evidence>
<dbReference type="PANTHER" id="PTHR43537">
    <property type="entry name" value="TRANSCRIPTIONAL REGULATOR, GNTR FAMILY"/>
    <property type="match status" value="1"/>
</dbReference>
<dbReference type="AlphaFoldDB" id="A0A0J6CVQ5"/>
<dbReference type="InterPro" id="IPR000524">
    <property type="entry name" value="Tscrpt_reg_HTH_GntR"/>
</dbReference>
<dbReference type="InterPro" id="IPR036388">
    <property type="entry name" value="WH-like_DNA-bd_sf"/>
</dbReference>
<dbReference type="SMART" id="SM00895">
    <property type="entry name" value="FCD"/>
    <property type="match status" value="1"/>
</dbReference>
<dbReference type="InterPro" id="IPR011711">
    <property type="entry name" value="GntR_C"/>
</dbReference>
<gene>
    <name evidence="1" type="ORF">AB986_15370</name>
</gene>
<dbReference type="Pfam" id="PF00392">
    <property type="entry name" value="GntR"/>
    <property type="match status" value="1"/>
</dbReference>
<dbReference type="Gene3D" id="1.10.10.10">
    <property type="entry name" value="Winged helix-like DNA-binding domain superfamily/Winged helix DNA-binding domain"/>
    <property type="match status" value="1"/>
</dbReference>
<dbReference type="PRINTS" id="PR00035">
    <property type="entry name" value="HTHGNTR"/>
</dbReference>
<dbReference type="Proteomes" id="UP000035996">
    <property type="component" value="Unassembled WGS sequence"/>
</dbReference>
<dbReference type="PROSITE" id="PS50949">
    <property type="entry name" value="HTH_GNTR"/>
    <property type="match status" value="1"/>
</dbReference>
<dbReference type="Gene3D" id="1.20.120.530">
    <property type="entry name" value="GntR ligand-binding domain-like"/>
    <property type="match status" value="1"/>
</dbReference>
<dbReference type="EMBL" id="LELK01000004">
    <property type="protein sequence ID" value="KMM37243.1"/>
    <property type="molecule type" value="Genomic_DNA"/>
</dbReference>
<dbReference type="SUPFAM" id="SSF46785">
    <property type="entry name" value="Winged helix' DNA-binding domain"/>
    <property type="match status" value="1"/>
</dbReference>
<dbReference type="GO" id="GO:0003700">
    <property type="term" value="F:DNA-binding transcription factor activity"/>
    <property type="evidence" value="ECO:0007669"/>
    <property type="project" value="InterPro"/>
</dbReference>
<dbReference type="SUPFAM" id="SSF48008">
    <property type="entry name" value="GntR ligand-binding domain-like"/>
    <property type="match status" value="1"/>
</dbReference>
<dbReference type="STRING" id="157733.AB986_15370"/>
<dbReference type="InterPro" id="IPR036390">
    <property type="entry name" value="WH_DNA-bd_sf"/>
</dbReference>
<sequence length="223" mass="26001">MSQENSATEKVYEYIMEKIVSNEWKSKTRITSEIQLASDLNVSRISVRHALEKLVALGILEKKRGSGTVVNEIKPSMLLKNLVPIITLSENDVKDILEFRIQFEYGNIKMFMKNCGQEEINKLKNHYEDMKLNYDNPEKYYLYDFYFHQEIAIGTKNPIVISINEILQSILKYNMKQLYHDVGPDIALHYHEQILKAIEKGDTEMASLLMVRHLEEALENLVE</sequence>
<keyword evidence="2" id="KW-1185">Reference proteome</keyword>
<evidence type="ECO:0000313" key="1">
    <source>
        <dbReference type="EMBL" id="KMM37243.1"/>
    </source>
</evidence>
<dbReference type="RefSeq" id="WP_048312119.1">
    <property type="nucleotide sequence ID" value="NZ_CP119526.1"/>
</dbReference>
<dbReference type="GO" id="GO:0003677">
    <property type="term" value="F:DNA binding"/>
    <property type="evidence" value="ECO:0007669"/>
    <property type="project" value="UniProtKB-KW"/>
</dbReference>
<organism evidence="1 2">
    <name type="scientific">Guptibacillus hwajinpoensis</name>
    <dbReference type="NCBI Taxonomy" id="208199"/>
    <lineage>
        <taxon>Bacteria</taxon>
        <taxon>Bacillati</taxon>
        <taxon>Bacillota</taxon>
        <taxon>Bacilli</taxon>
        <taxon>Bacillales</taxon>
        <taxon>Guptibacillaceae</taxon>
        <taxon>Guptibacillus</taxon>
    </lineage>
</organism>
<dbReference type="InterPro" id="IPR008920">
    <property type="entry name" value="TF_FadR/GntR_C"/>
</dbReference>
<dbReference type="OrthoDB" id="369138at2"/>
<dbReference type="CDD" id="cd07377">
    <property type="entry name" value="WHTH_GntR"/>
    <property type="match status" value="1"/>
</dbReference>
<accession>A0A0J6CVQ5</accession>
<protein>
    <submittedName>
        <fullName evidence="1">Uncharacterized protein</fullName>
    </submittedName>
</protein>
<comment type="caution">
    <text evidence="1">The sequence shown here is derived from an EMBL/GenBank/DDBJ whole genome shotgun (WGS) entry which is preliminary data.</text>
</comment>
<name>A0A0J6CVQ5_9BACL</name>
<dbReference type="GeneID" id="301327411"/>
<proteinExistence type="predicted"/>
<dbReference type="SMART" id="SM00345">
    <property type="entry name" value="HTH_GNTR"/>
    <property type="match status" value="1"/>
</dbReference>
<dbReference type="PANTHER" id="PTHR43537:SF52">
    <property type="entry name" value="FATTY ACID METABOLISM REGULATOR PROTEIN"/>
    <property type="match status" value="1"/>
</dbReference>